<name>A0ABP7E4L7_9ACTN</name>
<reference evidence="2" key="1">
    <citation type="journal article" date="2019" name="Int. J. Syst. Evol. Microbiol.">
        <title>The Global Catalogue of Microorganisms (GCM) 10K type strain sequencing project: providing services to taxonomists for standard genome sequencing and annotation.</title>
        <authorList>
            <consortium name="The Broad Institute Genomics Platform"/>
            <consortium name="The Broad Institute Genome Sequencing Center for Infectious Disease"/>
            <person name="Wu L."/>
            <person name="Ma J."/>
        </authorList>
    </citation>
    <scope>NUCLEOTIDE SEQUENCE [LARGE SCALE GENOMIC DNA]</scope>
    <source>
        <strain evidence="2">JCM 16904</strain>
    </source>
</reference>
<gene>
    <name evidence="1" type="ORF">GCM10022224_094900</name>
</gene>
<organism evidence="1 2">
    <name type="scientific">Nonomuraea antimicrobica</name>
    <dbReference type="NCBI Taxonomy" id="561173"/>
    <lineage>
        <taxon>Bacteria</taxon>
        <taxon>Bacillati</taxon>
        <taxon>Actinomycetota</taxon>
        <taxon>Actinomycetes</taxon>
        <taxon>Streptosporangiales</taxon>
        <taxon>Streptosporangiaceae</taxon>
        <taxon>Nonomuraea</taxon>
    </lineage>
</organism>
<proteinExistence type="predicted"/>
<dbReference type="Proteomes" id="UP001500902">
    <property type="component" value="Unassembled WGS sequence"/>
</dbReference>
<evidence type="ECO:0000313" key="1">
    <source>
        <dbReference type="EMBL" id="GAA3714282.1"/>
    </source>
</evidence>
<keyword evidence="2" id="KW-1185">Reference proteome</keyword>
<protein>
    <submittedName>
        <fullName evidence="1">Uncharacterized protein</fullName>
    </submittedName>
</protein>
<sequence>MTTPRGSPDSRPHTKSLCQQALKLVVVDGLHDHHRPWQPAGAGERPVTRAAHTLKAPAMNLQVPAVATARLNHNPGSRIDR</sequence>
<dbReference type="EMBL" id="BAAAZP010000224">
    <property type="protein sequence ID" value="GAA3714282.1"/>
    <property type="molecule type" value="Genomic_DNA"/>
</dbReference>
<accession>A0ABP7E4L7</accession>
<comment type="caution">
    <text evidence="1">The sequence shown here is derived from an EMBL/GenBank/DDBJ whole genome shotgun (WGS) entry which is preliminary data.</text>
</comment>
<evidence type="ECO:0000313" key="2">
    <source>
        <dbReference type="Proteomes" id="UP001500902"/>
    </source>
</evidence>